<evidence type="ECO:0000256" key="6">
    <source>
        <dbReference type="ARBA" id="ARBA00023157"/>
    </source>
</evidence>
<feature type="domain" description="Big-1" evidence="9">
    <location>
        <begin position="877"/>
        <end position="975"/>
    </location>
</feature>
<dbReference type="InterPro" id="IPR003343">
    <property type="entry name" value="Big_2"/>
</dbReference>
<dbReference type="PROSITE" id="PS51127">
    <property type="entry name" value="BIG1"/>
    <property type="match status" value="3"/>
</dbReference>
<dbReference type="Gene3D" id="2.60.40.1080">
    <property type="match status" value="2"/>
</dbReference>
<evidence type="ECO:0000313" key="10">
    <source>
        <dbReference type="EMBL" id="RIE01196.1"/>
    </source>
</evidence>
<dbReference type="RefSeq" id="WP_119151461.1">
    <property type="nucleotide sequence ID" value="NZ_JBHSOV010000041.1"/>
</dbReference>
<feature type="domain" description="Big-1" evidence="9">
    <location>
        <begin position="586"/>
        <end position="682"/>
    </location>
</feature>
<proteinExistence type="inferred from homology"/>
<dbReference type="InterPro" id="IPR008964">
    <property type="entry name" value="Invasin/intimin_cell_adhesion"/>
</dbReference>
<sequence length="2046" mass="215699">MTQSRLTKWASICLTALLLFSILPVPFAQANSIHPSESRGYVQVDGGKEFTLALKADGTVWAWGYNGEGQLGNGTTTDSLTPTQVSGLSDITAIAAGDTHGLALKSDGTVWAWGDNVYGVAGYLDQDSNAYITIPVQVSNLSDVKSISAGSLYSLALKADGTVWAWGYNNAGQLGNGSDSREFTQVSTINNVVAIAAGLNHNLAVKNDGTVWAWGDNTYSQSGPSYSYHVNIPIKVNNISDAKGVAASKYYSLVLKTDGTVWVWGQGKSIPWQMKNNNGSSFSDVKSITAGSDNGLAIKSDGTVWEWSLNYYAQYSFGIYPELISTINDPITVSAGAGHSLAIQADGDIWAWGYNVSGQLGNGETTERQYVPLLALGTTDSALSDLSASVSRTSADGRSESVLTVKLTDKQGRPVQGHSVSLSQDGSSAITPLNGVTDAGGQASFIVVSTQAENVNYTAIDTTDQVAVMKSILVTFTADAVNTTNSRLTTSSTFLPANGTTSGTLTVMLRDKHNNPIPQRLINISQGEGNSIVLPISGGVTDLNGQASFLVRSTVAETITYTATDDTEQKAIEQTVQITFSPEALNAHVATESSNVEANGTDNTTLTVTLLDGAGTPIPGHVIALTQGSGISVIVPINGGVTDSNGQAFFTVANNQPETVVYSATDSTDQTTLAQTVQVIFYRDVTSVTLDQSELTLKVGKDSPRLKATVLPEGATNKRLIWTSSNPEVAVVGSDGLIMPLAAGTTIITVTTEDQGMTATSRIKVIGLTDRDGSTLTASASSVNVGSGFQVTLAVSLIDSLNRPMSGHVLVLSQGGGSSVITPLNGGRTNAKGQAWYTVTSTKAEKVTYTLTDMTDHVTLAQSAQIVFNAGLFDWMSSRVSVSHAQVEANGNAYSRVTVILVDYFGNPIPNEEVTLSQDDSTHSKIVPVNGGLTDANGVATFTVTNKYVETVMYSASVERLSNTVMLDRPRVYFVKGLATSANSTLTVSLPQVAADGISTSIITVTLKDSGNHAITNRKVSLSQGEGNSIISPEKEGYTDYNGQARFFVSNRKAETVTYTAHDSIDNTTFALSAEIRFTIGVANGVSSLFESSQTNVESTGESSSTLTVTLRDGTGNRIPNHLIRLTQGEGSSIIRPIQGELTDENGQVTFTVTNIKEEKVAYTAIDVTSKVTLERKVSINFYVNHVEGIMFDQSRMTLKPGDGTVALTARILPSNATNKTITWSSSDPAVARVDENGVITPLKAGTAIIKVVTADQHKEATCRIVVTQPAAGPASANISVTNNATGIEDIVTVKGLASGNTVKVYRELNDRIPIAQGTATIVPGTRSYESRVSIPQLGEFAGTVYVSVTSGSNESGKTPKSYAAEPSAKLSNGSVRIYNNLSPIKDSVVVSQLKIGDTVQVYKDNTTKSSLAKTTVTSAGDAQLFINQLGKTAGSIYVTIIKAGYSESERLEVSYNAEPSAGPSATAITVDNRLAAGSVGNVDSVSITGVTDNDVISVYDQLNDGTLLGSSVAGPSCTSASSKKICTVYLELPSHKAGTVYVSITKNGRESGRTLKAYLAEPSVPLNTDQLNSPDGDILIRNNYKTSSDSITVKRLSAGDVVKVFSAKLATLATSKPVANGQSSVTITLPQLGTREGTVYLSVIRSEYLESAKVVATYPQEAPQGLAISSIAVTNDRVEDTVRVTGLAIGDKVQIYSDVLTTDLLATGEAALSGIGSKPSALVSLQLPTGKAGKIYVTLTKEGIESSPTEKAYTAQPSEPVQDVVAINNLVKPDLVIVNGLAAGDVVKVYKDATPKSLVLATSNPVASGRTDITVSLSQFSKDLSAGLVYVSVIRKDYLESARVQVSYREAPPAAPLASVITVINRYGSSDTVTVSGLKMGDTVNVYSSARIGDDVLLGSSIAEQTGYGLFAAHVEVSLKPDSGSIYVTVSRNGIESDLTAKSYSPEPSAPLEDSQIEILDYMDNKLKDTIKVWNLSKGTIIKVYILEKNSWKPLLTSSSLVAENGAYSTTLKLTFPSQWTIKITQTVPGRTESDGIYYQLRAAG</sequence>
<evidence type="ECO:0000256" key="5">
    <source>
        <dbReference type="ARBA" id="ARBA00023026"/>
    </source>
</evidence>
<dbReference type="PANTHER" id="PTHR45982">
    <property type="entry name" value="REGULATOR OF CHROMOSOME CONDENSATION"/>
    <property type="match status" value="1"/>
</dbReference>
<dbReference type="InterPro" id="IPR058923">
    <property type="entry name" value="RCC1-like_dom"/>
</dbReference>
<keyword evidence="11" id="KW-1185">Reference proteome</keyword>
<dbReference type="PANTHER" id="PTHR45982:SF1">
    <property type="entry name" value="REGULATOR OF CHROMOSOME CONDENSATION"/>
    <property type="match status" value="1"/>
</dbReference>
<organism evidence="10 11">
    <name type="scientific">Cohnella faecalis</name>
    <dbReference type="NCBI Taxonomy" id="2315694"/>
    <lineage>
        <taxon>Bacteria</taxon>
        <taxon>Bacillati</taxon>
        <taxon>Bacillota</taxon>
        <taxon>Bacilli</taxon>
        <taxon>Bacillales</taxon>
        <taxon>Paenibacillaceae</taxon>
        <taxon>Cohnella</taxon>
    </lineage>
</organism>
<dbReference type="PROSITE" id="PS00626">
    <property type="entry name" value="RCC1_2"/>
    <property type="match status" value="1"/>
</dbReference>
<dbReference type="InterPro" id="IPR051553">
    <property type="entry name" value="Ran_GTPase-activating"/>
</dbReference>
<dbReference type="SMART" id="SM00635">
    <property type="entry name" value="BID_2"/>
    <property type="match status" value="2"/>
</dbReference>
<evidence type="ECO:0000256" key="2">
    <source>
        <dbReference type="ARBA" id="ARBA00017346"/>
    </source>
</evidence>
<dbReference type="GO" id="GO:0005737">
    <property type="term" value="C:cytoplasm"/>
    <property type="evidence" value="ECO:0007669"/>
    <property type="project" value="TreeGrafter"/>
</dbReference>
<dbReference type="InterPro" id="IPR000408">
    <property type="entry name" value="Reg_chr_condens"/>
</dbReference>
<gene>
    <name evidence="10" type="ORF">D3H35_22630</name>
</gene>
<comment type="caution">
    <text evidence="10">The sequence shown here is derived from an EMBL/GenBank/DDBJ whole genome shotgun (WGS) entry which is preliminary data.</text>
</comment>
<evidence type="ECO:0000256" key="3">
    <source>
        <dbReference type="ARBA" id="ARBA00022658"/>
    </source>
</evidence>
<evidence type="ECO:0000256" key="8">
    <source>
        <dbReference type="SAM" id="SignalP"/>
    </source>
</evidence>
<dbReference type="PRINTS" id="PR00633">
    <property type="entry name" value="RCCNDNSATION"/>
</dbReference>
<dbReference type="SUPFAM" id="SSF50985">
    <property type="entry name" value="RCC1/BLIP-II"/>
    <property type="match status" value="1"/>
</dbReference>
<dbReference type="OrthoDB" id="1489161at2"/>
<dbReference type="InterPro" id="IPR009091">
    <property type="entry name" value="RCC1/BLIP-II"/>
</dbReference>
<accession>A0A398CDD8</accession>
<evidence type="ECO:0000256" key="1">
    <source>
        <dbReference type="ARBA" id="ARBA00010116"/>
    </source>
</evidence>
<reference evidence="10 11" key="1">
    <citation type="submission" date="2018-09" db="EMBL/GenBank/DDBJ databases">
        <title>Cohnella cavernae sp. nov., isolated from a karst cave.</title>
        <authorList>
            <person name="Zhu H."/>
        </authorList>
    </citation>
    <scope>NUCLEOTIDE SEQUENCE [LARGE SCALE GENOMIC DNA]</scope>
    <source>
        <strain evidence="10 11">K2E09-144</strain>
    </source>
</reference>
<dbReference type="Pfam" id="PF25390">
    <property type="entry name" value="WD40_RLD"/>
    <property type="match status" value="1"/>
</dbReference>
<dbReference type="SUPFAM" id="SSF49373">
    <property type="entry name" value="Invasin/intimin cell-adhesion fragments"/>
    <property type="match status" value="9"/>
</dbReference>
<protein>
    <recommendedName>
        <fullName evidence="2">Intimin</fullName>
    </recommendedName>
    <alternativeName>
        <fullName evidence="7">Attaching and effacing protein</fullName>
    </alternativeName>
</protein>
<evidence type="ECO:0000259" key="9">
    <source>
        <dbReference type="PROSITE" id="PS51127"/>
    </source>
</evidence>
<evidence type="ECO:0000313" key="11">
    <source>
        <dbReference type="Proteomes" id="UP000266340"/>
    </source>
</evidence>
<keyword evidence="4" id="KW-0677">Repeat</keyword>
<feature type="chain" id="PRO_5017265511" description="Intimin" evidence="8">
    <location>
        <begin position="31"/>
        <end position="2046"/>
    </location>
</feature>
<dbReference type="Gene3D" id="2.60.40.10">
    <property type="entry name" value="Immunoglobulins"/>
    <property type="match status" value="6"/>
</dbReference>
<comment type="similarity">
    <text evidence="1">Belongs to the intimin/invasin family.</text>
</comment>
<dbReference type="InterPro" id="IPR003344">
    <property type="entry name" value="Big_1_dom"/>
</dbReference>
<evidence type="ECO:0000256" key="7">
    <source>
        <dbReference type="ARBA" id="ARBA00029955"/>
    </source>
</evidence>
<keyword evidence="8" id="KW-0732">Signal</keyword>
<dbReference type="PROSITE" id="PS50012">
    <property type="entry name" value="RCC1_3"/>
    <property type="match status" value="6"/>
</dbReference>
<dbReference type="Gene3D" id="2.130.10.30">
    <property type="entry name" value="Regulator of chromosome condensation 1/beta-lactamase-inhibitor protein II"/>
    <property type="match status" value="2"/>
</dbReference>
<dbReference type="InterPro" id="IPR013783">
    <property type="entry name" value="Ig-like_fold"/>
</dbReference>
<feature type="signal peptide" evidence="8">
    <location>
        <begin position="1"/>
        <end position="30"/>
    </location>
</feature>
<evidence type="ECO:0000256" key="4">
    <source>
        <dbReference type="ARBA" id="ARBA00022737"/>
    </source>
</evidence>
<keyword evidence="6" id="KW-1015">Disulfide bond</keyword>
<dbReference type="Pfam" id="PF02369">
    <property type="entry name" value="Big_1"/>
    <property type="match status" value="6"/>
</dbReference>
<dbReference type="Pfam" id="PF02368">
    <property type="entry name" value="Big_2"/>
    <property type="match status" value="2"/>
</dbReference>
<dbReference type="GO" id="GO:0005085">
    <property type="term" value="F:guanyl-nucleotide exchange factor activity"/>
    <property type="evidence" value="ECO:0007669"/>
    <property type="project" value="TreeGrafter"/>
</dbReference>
<dbReference type="SMART" id="SM00634">
    <property type="entry name" value="BID_1"/>
    <property type="match status" value="6"/>
</dbReference>
<feature type="domain" description="Big-1" evidence="9">
    <location>
        <begin position="485"/>
        <end position="581"/>
    </location>
</feature>
<keyword evidence="5" id="KW-0843">Virulence</keyword>
<dbReference type="Pfam" id="PF13540">
    <property type="entry name" value="RCC1_2"/>
    <property type="match status" value="1"/>
</dbReference>
<name>A0A398CDD8_9BACL</name>
<keyword evidence="3" id="KW-0344">Guanine-nucleotide releasing factor</keyword>
<dbReference type="Proteomes" id="UP000266340">
    <property type="component" value="Unassembled WGS sequence"/>
</dbReference>
<dbReference type="EMBL" id="QXJM01000040">
    <property type="protein sequence ID" value="RIE01196.1"/>
    <property type="molecule type" value="Genomic_DNA"/>
</dbReference>